<dbReference type="AlphaFoldDB" id="A0A2D0N029"/>
<name>A0A2D0N029_FLAN2</name>
<dbReference type="Pfam" id="PF00924">
    <property type="entry name" value="MS_channel_2nd"/>
    <property type="match status" value="1"/>
</dbReference>
<comment type="subcellular location">
    <subcellularLocation>
        <location evidence="1">Cell membrane</location>
        <topology evidence="1">Multi-pass membrane protein</topology>
    </subcellularLocation>
</comment>
<dbReference type="InterPro" id="IPR049278">
    <property type="entry name" value="MS_channel_C"/>
</dbReference>
<feature type="domain" description="Mechanosensitive ion channel MscS" evidence="8">
    <location>
        <begin position="118"/>
        <end position="183"/>
    </location>
</feature>
<dbReference type="Gene3D" id="2.30.30.60">
    <property type="match status" value="1"/>
</dbReference>
<dbReference type="RefSeq" id="WP_099154637.1">
    <property type="nucleotide sequence ID" value="NZ_PDUD01000047.1"/>
</dbReference>
<dbReference type="Gene3D" id="3.30.70.100">
    <property type="match status" value="1"/>
</dbReference>
<evidence type="ECO:0000259" key="8">
    <source>
        <dbReference type="Pfam" id="PF00924"/>
    </source>
</evidence>
<dbReference type="InterPro" id="IPR045275">
    <property type="entry name" value="MscS_archaea/bacteria_type"/>
</dbReference>
<accession>A0A2D0N029</accession>
<dbReference type="InterPro" id="IPR006685">
    <property type="entry name" value="MscS_channel_2nd"/>
</dbReference>
<dbReference type="SUPFAM" id="SSF82861">
    <property type="entry name" value="Mechanosensitive channel protein MscS (YggB), transmembrane region"/>
    <property type="match status" value="1"/>
</dbReference>
<protein>
    <submittedName>
        <fullName evidence="10">Mechanosensitive ion channel protein MscS</fullName>
    </submittedName>
</protein>
<comment type="caution">
    <text evidence="10">The sequence shown here is derived from an EMBL/GenBank/DDBJ whole genome shotgun (WGS) entry which is preliminary data.</text>
</comment>
<feature type="transmembrane region" description="Helical" evidence="7">
    <location>
        <begin position="22"/>
        <end position="46"/>
    </location>
</feature>
<keyword evidence="5 7" id="KW-1133">Transmembrane helix</keyword>
<reference evidence="10 11" key="1">
    <citation type="submission" date="2017-10" db="EMBL/GenBank/DDBJ databases">
        <title>The draft genome sequence of Lewinella nigricans NBRC 102662.</title>
        <authorList>
            <person name="Wang K."/>
        </authorList>
    </citation>
    <scope>NUCLEOTIDE SEQUENCE [LARGE SCALE GENOMIC DNA]</scope>
    <source>
        <strain evidence="10 11">NBRC 102662</strain>
    </source>
</reference>
<evidence type="ECO:0000256" key="2">
    <source>
        <dbReference type="ARBA" id="ARBA00008017"/>
    </source>
</evidence>
<dbReference type="InterPro" id="IPR011014">
    <property type="entry name" value="MscS_channel_TM-2"/>
</dbReference>
<evidence type="ECO:0000313" key="10">
    <source>
        <dbReference type="EMBL" id="PHN01902.1"/>
    </source>
</evidence>
<feature type="transmembrane region" description="Helical" evidence="7">
    <location>
        <begin position="67"/>
        <end position="93"/>
    </location>
</feature>
<dbReference type="Proteomes" id="UP000223913">
    <property type="component" value="Unassembled WGS sequence"/>
</dbReference>
<feature type="transmembrane region" description="Helical" evidence="7">
    <location>
        <begin position="99"/>
        <end position="124"/>
    </location>
</feature>
<sequence length="310" mass="34371">MDSILDQFNQSLGNLGTKLQGWLNSLIVNLPDLLLAILVLVVGIYLTKRMQNYFYRLISRFSDKETVNRLLSNIATALFFLIVLFIVLSILGLDTALTTLLGTAGVAGLAVGLALQDPIVNLFAGIMMSMRTFFKIGDLVETNDFFGVVEKISLRSTILKTLQGQEVVLPNKNVYQNPLKNYSTSGERRIDLSCGVSYGDNLENVKQIAISAIEDNLDYNNNRPVELFFTEFGNSSINFTLRFWTNSGNQKNYMELQSNAIIAIKKAFDANDITIPFPIRTLDFGIKGGEKLNEVISAGWLEKGNGNGTD</sequence>
<dbReference type="GO" id="GO:0005886">
    <property type="term" value="C:plasma membrane"/>
    <property type="evidence" value="ECO:0007669"/>
    <property type="project" value="UniProtKB-SubCell"/>
</dbReference>
<evidence type="ECO:0000256" key="3">
    <source>
        <dbReference type="ARBA" id="ARBA00022475"/>
    </source>
</evidence>
<feature type="domain" description="Mechanosensitive ion channel MscS C-terminal" evidence="9">
    <location>
        <begin position="190"/>
        <end position="275"/>
    </location>
</feature>
<keyword evidence="6 7" id="KW-0472">Membrane</keyword>
<dbReference type="OrthoDB" id="1522493at2"/>
<dbReference type="Gene3D" id="1.10.287.1260">
    <property type="match status" value="1"/>
</dbReference>
<dbReference type="InterPro" id="IPR010920">
    <property type="entry name" value="LSM_dom_sf"/>
</dbReference>
<evidence type="ECO:0000256" key="6">
    <source>
        <dbReference type="ARBA" id="ARBA00023136"/>
    </source>
</evidence>
<evidence type="ECO:0000256" key="4">
    <source>
        <dbReference type="ARBA" id="ARBA00022692"/>
    </source>
</evidence>
<dbReference type="SUPFAM" id="SSF82689">
    <property type="entry name" value="Mechanosensitive channel protein MscS (YggB), C-terminal domain"/>
    <property type="match status" value="1"/>
</dbReference>
<dbReference type="Pfam" id="PF21082">
    <property type="entry name" value="MS_channel_3rd"/>
    <property type="match status" value="1"/>
</dbReference>
<dbReference type="PANTHER" id="PTHR30221:SF1">
    <property type="entry name" value="SMALL-CONDUCTANCE MECHANOSENSITIVE CHANNEL"/>
    <property type="match status" value="1"/>
</dbReference>
<dbReference type="GO" id="GO:0008381">
    <property type="term" value="F:mechanosensitive monoatomic ion channel activity"/>
    <property type="evidence" value="ECO:0007669"/>
    <property type="project" value="InterPro"/>
</dbReference>
<evidence type="ECO:0000256" key="5">
    <source>
        <dbReference type="ARBA" id="ARBA00022989"/>
    </source>
</evidence>
<dbReference type="InterPro" id="IPR023408">
    <property type="entry name" value="MscS_beta-dom_sf"/>
</dbReference>
<comment type="similarity">
    <text evidence="2">Belongs to the MscS (TC 1.A.23) family.</text>
</comment>
<evidence type="ECO:0000256" key="7">
    <source>
        <dbReference type="SAM" id="Phobius"/>
    </source>
</evidence>
<dbReference type="InterPro" id="IPR011066">
    <property type="entry name" value="MscS_channel_C_sf"/>
</dbReference>
<evidence type="ECO:0000256" key="1">
    <source>
        <dbReference type="ARBA" id="ARBA00004651"/>
    </source>
</evidence>
<dbReference type="EMBL" id="PDUD01000047">
    <property type="protein sequence ID" value="PHN01902.1"/>
    <property type="molecule type" value="Genomic_DNA"/>
</dbReference>
<gene>
    <name evidence="10" type="ORF">CRP01_34480</name>
</gene>
<evidence type="ECO:0000313" key="11">
    <source>
        <dbReference type="Proteomes" id="UP000223913"/>
    </source>
</evidence>
<dbReference type="SUPFAM" id="SSF50182">
    <property type="entry name" value="Sm-like ribonucleoproteins"/>
    <property type="match status" value="1"/>
</dbReference>
<keyword evidence="11" id="KW-1185">Reference proteome</keyword>
<dbReference type="PANTHER" id="PTHR30221">
    <property type="entry name" value="SMALL-CONDUCTANCE MECHANOSENSITIVE CHANNEL"/>
    <property type="match status" value="1"/>
</dbReference>
<keyword evidence="4 7" id="KW-0812">Transmembrane</keyword>
<organism evidence="10 11">
    <name type="scientific">Flavilitoribacter nigricans (strain ATCC 23147 / DSM 23189 / NBRC 102662 / NCIMB 1420 / SS-2)</name>
    <name type="common">Lewinella nigricans</name>
    <dbReference type="NCBI Taxonomy" id="1122177"/>
    <lineage>
        <taxon>Bacteria</taxon>
        <taxon>Pseudomonadati</taxon>
        <taxon>Bacteroidota</taxon>
        <taxon>Saprospiria</taxon>
        <taxon>Saprospirales</taxon>
        <taxon>Lewinellaceae</taxon>
        <taxon>Flavilitoribacter</taxon>
    </lineage>
</organism>
<proteinExistence type="inferred from homology"/>
<evidence type="ECO:0000259" key="9">
    <source>
        <dbReference type="Pfam" id="PF21082"/>
    </source>
</evidence>
<keyword evidence="3" id="KW-1003">Cell membrane</keyword>